<organism evidence="1 2">
    <name type="scientific">Algoriphagus antarcticus</name>
    <dbReference type="NCBI Taxonomy" id="238540"/>
    <lineage>
        <taxon>Bacteria</taxon>
        <taxon>Pseudomonadati</taxon>
        <taxon>Bacteroidota</taxon>
        <taxon>Cytophagia</taxon>
        <taxon>Cytophagales</taxon>
        <taxon>Cyclobacteriaceae</taxon>
        <taxon>Algoriphagus</taxon>
    </lineage>
</organism>
<gene>
    <name evidence="1" type="ORF">C8N25_12528</name>
</gene>
<evidence type="ECO:0000313" key="1">
    <source>
        <dbReference type="EMBL" id="REG81684.1"/>
    </source>
</evidence>
<comment type="caution">
    <text evidence="1">The sequence shown here is derived from an EMBL/GenBank/DDBJ whole genome shotgun (WGS) entry which is preliminary data.</text>
</comment>
<dbReference type="EMBL" id="QUNF01000025">
    <property type="protein sequence ID" value="REG81684.1"/>
    <property type="molecule type" value="Genomic_DNA"/>
</dbReference>
<protein>
    <submittedName>
        <fullName evidence="1">Uncharacterized protein</fullName>
    </submittedName>
</protein>
<evidence type="ECO:0000313" key="2">
    <source>
        <dbReference type="Proteomes" id="UP000256405"/>
    </source>
</evidence>
<dbReference type="RefSeq" id="WP_086542857.1">
    <property type="nucleotide sequence ID" value="NZ_MSSW01000056.1"/>
</dbReference>
<dbReference type="AlphaFoldDB" id="A0A3E0DHX6"/>
<name>A0A3E0DHX6_9BACT</name>
<dbReference type="OrthoDB" id="660041at2"/>
<accession>A0A3E0DHX6</accession>
<sequence length="235" mass="26320">MKVKIRVVRAVSSPDVTEKYIEGHFNVLETYGVTKVTSADRSWVNNPNVYLLLVESMDGENRILGGGRIQLRNTSFPLPLEGAIFEKDVKIVEYMKKYKDLEVAEYCGLWNSREVSGFGLGSIYLIRIGVAITSFLNLKCLMAFCSPFTVKNSQSVGFEIIYGLGDNGSFLYPKEGLVATIMEIQDVTNLPLSVPVEKEYIDNLRNNPKQISLDESPKGPLEIHFDLNISDLTII</sequence>
<reference evidence="1 2" key="1">
    <citation type="submission" date="2018-08" db="EMBL/GenBank/DDBJ databases">
        <title>Genomic Encyclopedia of Archaeal and Bacterial Type Strains, Phase II (KMG-II): from individual species to whole genera.</title>
        <authorList>
            <person name="Goeker M."/>
        </authorList>
    </citation>
    <scope>NUCLEOTIDE SEQUENCE [LARGE SCALE GENOMIC DNA]</scope>
    <source>
        <strain evidence="1 2">DSM 15986</strain>
    </source>
</reference>
<proteinExistence type="predicted"/>
<dbReference type="Proteomes" id="UP000256405">
    <property type="component" value="Unassembled WGS sequence"/>
</dbReference>
<keyword evidence="2" id="KW-1185">Reference proteome</keyword>